<name>A0ABP0F8N3_CLALP</name>
<protein>
    <submittedName>
        <fullName evidence="3">Uncharacterized protein</fullName>
    </submittedName>
</protein>
<evidence type="ECO:0000313" key="4">
    <source>
        <dbReference type="Proteomes" id="UP001642483"/>
    </source>
</evidence>
<gene>
    <name evidence="3" type="ORF">CVLEPA_LOCUS4453</name>
</gene>
<accession>A0ABP0F8N3</accession>
<feature type="signal peptide" evidence="2">
    <location>
        <begin position="1"/>
        <end position="23"/>
    </location>
</feature>
<evidence type="ECO:0000256" key="1">
    <source>
        <dbReference type="SAM" id="MobiDB-lite"/>
    </source>
</evidence>
<keyword evidence="4" id="KW-1185">Reference proteome</keyword>
<feature type="chain" id="PRO_5046334855" evidence="2">
    <location>
        <begin position="24"/>
        <end position="436"/>
    </location>
</feature>
<reference evidence="3 4" key="1">
    <citation type="submission" date="2024-02" db="EMBL/GenBank/DDBJ databases">
        <authorList>
            <person name="Daric V."/>
            <person name="Darras S."/>
        </authorList>
    </citation>
    <scope>NUCLEOTIDE SEQUENCE [LARGE SCALE GENOMIC DNA]</scope>
</reference>
<dbReference type="EMBL" id="CAWYQH010000013">
    <property type="protein sequence ID" value="CAK8674790.1"/>
    <property type="molecule type" value="Genomic_DNA"/>
</dbReference>
<dbReference type="Proteomes" id="UP001642483">
    <property type="component" value="Unassembled WGS sequence"/>
</dbReference>
<organism evidence="3 4">
    <name type="scientific">Clavelina lepadiformis</name>
    <name type="common">Light-bulb sea squirt</name>
    <name type="synonym">Ascidia lepadiformis</name>
    <dbReference type="NCBI Taxonomy" id="159417"/>
    <lineage>
        <taxon>Eukaryota</taxon>
        <taxon>Metazoa</taxon>
        <taxon>Chordata</taxon>
        <taxon>Tunicata</taxon>
        <taxon>Ascidiacea</taxon>
        <taxon>Aplousobranchia</taxon>
        <taxon>Clavelinidae</taxon>
        <taxon>Clavelina</taxon>
    </lineage>
</organism>
<proteinExistence type="predicted"/>
<feature type="compositionally biased region" description="Low complexity" evidence="1">
    <location>
        <begin position="178"/>
        <end position="189"/>
    </location>
</feature>
<feature type="region of interest" description="Disordered" evidence="1">
    <location>
        <begin position="166"/>
        <end position="197"/>
    </location>
</feature>
<sequence>MHTRHRLAYIFLILFQMCLLVSAQDDDEAASENDIAINQYHKNLTPNMPETSLNDVLKPLVRELRHNEVNIHLLEEATLVEPLQGLEAFSEHEPEGIQFSESVPPPSEQTCQYVFTVPQSPHCSGVDTEDRMSEMQIAFRNLQGQMTVQRKRIDFAEGIIRKFRSVVHQRREGHGSNPTQRPTRPEPTTGSASRGNEASKALEHLSEYLQVQLSNLDIQIDDSERIRWKLEEDNRNLTRLTSQQTMRIHNLTEANVLLHETVMSLQRDLDTARRENTAVAESNRLLTLQKTDLEESSGLLAQRLGKLSLANEKMGNEIISLKTDAVLLRHANQQIRQNATTRIRELRTLLSKSNPTGAKPKHCADVISGPKDEMEENFPNYTHCGRLISVGQPETVRESKRTILRKVGVWMRDPLAPPGSHRIWAIIIIGKKIRKV</sequence>
<evidence type="ECO:0000313" key="3">
    <source>
        <dbReference type="EMBL" id="CAK8674790.1"/>
    </source>
</evidence>
<keyword evidence="2" id="KW-0732">Signal</keyword>
<comment type="caution">
    <text evidence="3">The sequence shown here is derived from an EMBL/GenBank/DDBJ whole genome shotgun (WGS) entry which is preliminary data.</text>
</comment>
<evidence type="ECO:0000256" key="2">
    <source>
        <dbReference type="SAM" id="SignalP"/>
    </source>
</evidence>